<evidence type="ECO:0000313" key="3">
    <source>
        <dbReference type="Proteomes" id="UP000569914"/>
    </source>
</evidence>
<dbReference type="AlphaFoldDB" id="A0A7Y9I4S1"/>
<dbReference type="InterPro" id="IPR036397">
    <property type="entry name" value="RNaseH_sf"/>
</dbReference>
<dbReference type="InterPro" id="IPR051917">
    <property type="entry name" value="Transposase-Integrase"/>
</dbReference>
<dbReference type="InterPro" id="IPR012337">
    <property type="entry name" value="RNaseH-like_sf"/>
</dbReference>
<accession>A0A7Y9I4S1</accession>
<evidence type="ECO:0000259" key="1">
    <source>
        <dbReference type="PROSITE" id="PS50994"/>
    </source>
</evidence>
<dbReference type="GO" id="GO:0015074">
    <property type="term" value="P:DNA integration"/>
    <property type="evidence" value="ECO:0007669"/>
    <property type="project" value="InterPro"/>
</dbReference>
<dbReference type="GO" id="GO:0005829">
    <property type="term" value="C:cytosol"/>
    <property type="evidence" value="ECO:0007669"/>
    <property type="project" value="TreeGrafter"/>
</dbReference>
<dbReference type="PANTHER" id="PTHR10948:SF23">
    <property type="entry name" value="TRANSPOSASE INSI FOR INSERTION SEQUENCE ELEMENT IS30A-RELATED"/>
    <property type="match status" value="1"/>
</dbReference>
<dbReference type="InterPro" id="IPR053392">
    <property type="entry name" value="Transposase_IS30-like"/>
</dbReference>
<proteinExistence type="predicted"/>
<name>A0A7Y9I4S1_9ACTN</name>
<dbReference type="PANTHER" id="PTHR10948">
    <property type="entry name" value="TRANSPOSASE"/>
    <property type="match status" value="1"/>
</dbReference>
<dbReference type="SUPFAM" id="SSF53098">
    <property type="entry name" value="Ribonuclease H-like"/>
    <property type="match status" value="1"/>
</dbReference>
<dbReference type="Proteomes" id="UP000569914">
    <property type="component" value="Unassembled WGS sequence"/>
</dbReference>
<dbReference type="NCBIfam" id="NF033563">
    <property type="entry name" value="transpos_IS30"/>
    <property type="match status" value="1"/>
</dbReference>
<dbReference type="GO" id="GO:0003676">
    <property type="term" value="F:nucleic acid binding"/>
    <property type="evidence" value="ECO:0007669"/>
    <property type="project" value="InterPro"/>
</dbReference>
<reference evidence="2 3" key="1">
    <citation type="submission" date="2020-07" db="EMBL/GenBank/DDBJ databases">
        <title>Sequencing the genomes of 1000 actinobacteria strains.</title>
        <authorList>
            <person name="Klenk H.-P."/>
        </authorList>
    </citation>
    <scope>NUCLEOTIDE SEQUENCE [LARGE SCALE GENOMIC DNA]</scope>
    <source>
        <strain evidence="2 3">DSM 22083</strain>
    </source>
</reference>
<gene>
    <name evidence="2" type="ORF">BKA15_001355</name>
</gene>
<dbReference type="Pfam" id="PF13384">
    <property type="entry name" value="HTH_23"/>
    <property type="match status" value="1"/>
</dbReference>
<dbReference type="InterPro" id="IPR001584">
    <property type="entry name" value="Integrase_cat-core"/>
</dbReference>
<organism evidence="2 3">
    <name type="scientific">Microlunatus parietis</name>
    <dbReference type="NCBI Taxonomy" id="682979"/>
    <lineage>
        <taxon>Bacteria</taxon>
        <taxon>Bacillati</taxon>
        <taxon>Actinomycetota</taxon>
        <taxon>Actinomycetes</taxon>
        <taxon>Propionibacteriales</taxon>
        <taxon>Propionibacteriaceae</taxon>
        <taxon>Microlunatus</taxon>
    </lineage>
</organism>
<keyword evidence="3" id="KW-1185">Reference proteome</keyword>
<dbReference type="Gene3D" id="3.30.420.10">
    <property type="entry name" value="Ribonuclease H-like superfamily/Ribonuclease H"/>
    <property type="match status" value="1"/>
</dbReference>
<feature type="domain" description="Integrase catalytic" evidence="1">
    <location>
        <begin position="211"/>
        <end position="365"/>
    </location>
</feature>
<comment type="caution">
    <text evidence="2">The sequence shown here is derived from an EMBL/GenBank/DDBJ whole genome shotgun (WGS) entry which is preliminary data.</text>
</comment>
<dbReference type="Pfam" id="PF00665">
    <property type="entry name" value="rve"/>
    <property type="match status" value="1"/>
</dbReference>
<dbReference type="GO" id="GO:0004803">
    <property type="term" value="F:transposase activity"/>
    <property type="evidence" value="ECO:0007669"/>
    <property type="project" value="TreeGrafter"/>
</dbReference>
<protein>
    <submittedName>
        <fullName evidence="2">IS30 family transposase</fullName>
    </submittedName>
</protein>
<dbReference type="PROSITE" id="PS50994">
    <property type="entry name" value="INTEGRASE"/>
    <property type="match status" value="1"/>
</dbReference>
<evidence type="ECO:0000313" key="2">
    <source>
        <dbReference type="EMBL" id="NYE70026.1"/>
    </source>
</evidence>
<sequence>MELQPGRIGGIAGVSAFRRSPRARPPRVLPEGDYLAENGRLTLAGRVVIAVRLRDQWRPAAIARALGVHRSTVKREIEAGSVDGRYRPKIAQRLADERRRRPKSDRVKIRPGTELWDELIARLNAKQSPEQIAGRLALDFAGRDAMQVSHETIYQALYVQGAGALRHELAVEKALRSGRTSRRPRSKLGPRSNRSWIGTATITARPAEAEDRAVPGHWEGDLIIGGGNQRSALITLFERTTRFCLISRITVHDAATVTDRLTEMAARLPAALWRSLTWDQGVEMADHARFTIATGCPVFFCDPHSPWQRPTNENGNGLLREFFPKGTDFTKITDEQVAEAEHLLNTRPRKILNYQTPAEKLAQLITVAKAA</sequence>
<dbReference type="GO" id="GO:0032196">
    <property type="term" value="P:transposition"/>
    <property type="evidence" value="ECO:0007669"/>
    <property type="project" value="TreeGrafter"/>
</dbReference>
<dbReference type="EMBL" id="JACCBU010000001">
    <property type="protein sequence ID" value="NYE70026.1"/>
    <property type="molecule type" value="Genomic_DNA"/>
</dbReference>